<reference evidence="17" key="2">
    <citation type="journal article" date="2021" name="Microbiome">
        <title>Successional dynamics and alternative stable states in a saline activated sludge microbial community over 9 years.</title>
        <authorList>
            <person name="Wang Y."/>
            <person name="Ye J."/>
            <person name="Ju F."/>
            <person name="Liu L."/>
            <person name="Boyd J.A."/>
            <person name="Deng Y."/>
            <person name="Parks D.H."/>
            <person name="Jiang X."/>
            <person name="Yin X."/>
            <person name="Woodcroft B.J."/>
            <person name="Tyson G.W."/>
            <person name="Hugenholtz P."/>
            <person name="Polz M.F."/>
            <person name="Zhang T."/>
        </authorList>
    </citation>
    <scope>NUCLEOTIDE SEQUENCE</scope>
    <source>
        <strain evidence="17">HKST-UBA01</strain>
    </source>
</reference>
<feature type="binding site" evidence="16">
    <location>
        <begin position="121"/>
        <end position="124"/>
    </location>
    <ligand>
        <name>substrate</name>
    </ligand>
</feature>
<evidence type="ECO:0000256" key="9">
    <source>
        <dbReference type="ARBA" id="ARBA00022741"/>
    </source>
</evidence>
<gene>
    <name evidence="16" type="primary">coaX</name>
    <name evidence="17" type="ORF">KC729_10335</name>
</gene>
<keyword evidence="10 16" id="KW-0418">Kinase</keyword>
<feature type="active site" description="Proton acceptor" evidence="16">
    <location>
        <position position="123"/>
    </location>
</feature>
<keyword evidence="13 16" id="KW-0173">Coenzyme A biosynthesis</keyword>
<feature type="binding site" evidence="16">
    <location>
        <position position="143"/>
    </location>
    <ligand>
        <name>K(+)</name>
        <dbReference type="ChEBI" id="CHEBI:29103"/>
    </ligand>
</feature>
<comment type="subcellular location">
    <subcellularLocation>
        <location evidence="3 16">Cytoplasm</location>
    </subcellularLocation>
</comment>
<organism evidence="17 18">
    <name type="scientific">Eiseniibacteriota bacterium</name>
    <dbReference type="NCBI Taxonomy" id="2212470"/>
    <lineage>
        <taxon>Bacteria</taxon>
        <taxon>Candidatus Eiseniibacteriota</taxon>
    </lineage>
</organism>
<comment type="function">
    <text evidence="16">Catalyzes the phosphorylation of pantothenate (Pan), the first step in CoA biosynthesis.</text>
</comment>
<feature type="binding site" evidence="16">
    <location>
        <begin position="20"/>
        <end position="27"/>
    </location>
    <ligand>
        <name>ATP</name>
        <dbReference type="ChEBI" id="CHEBI:30616"/>
    </ligand>
</feature>
<dbReference type="InterPro" id="IPR004619">
    <property type="entry name" value="Type_III_PanK"/>
</dbReference>
<comment type="caution">
    <text evidence="17">The sequence shown here is derived from an EMBL/GenBank/DDBJ whole genome shotgun (WGS) entry which is preliminary data.</text>
</comment>
<evidence type="ECO:0000256" key="5">
    <source>
        <dbReference type="ARBA" id="ARBA00011738"/>
    </source>
</evidence>
<keyword evidence="9 16" id="KW-0547">Nucleotide-binding</keyword>
<dbReference type="PANTHER" id="PTHR34265">
    <property type="entry name" value="TYPE III PANTOTHENATE KINASE"/>
    <property type="match status" value="1"/>
</dbReference>
<proteinExistence type="inferred from homology"/>
<evidence type="ECO:0000256" key="15">
    <source>
        <dbReference type="ARBA" id="ARBA00040883"/>
    </source>
</evidence>
<evidence type="ECO:0000313" key="18">
    <source>
        <dbReference type="Proteomes" id="UP000697710"/>
    </source>
</evidence>
<comment type="cofactor">
    <cofactor evidence="16">
        <name>NH4(+)</name>
        <dbReference type="ChEBI" id="CHEBI:28938"/>
    </cofactor>
    <cofactor evidence="16">
        <name>K(+)</name>
        <dbReference type="ChEBI" id="CHEBI:29103"/>
    </cofactor>
    <text evidence="16">A monovalent cation. Ammonium or potassium.</text>
</comment>
<feature type="binding site" evidence="16">
    <location>
        <position position="146"/>
    </location>
    <ligand>
        <name>ATP</name>
        <dbReference type="ChEBI" id="CHEBI:30616"/>
    </ligand>
</feature>
<dbReference type="Proteomes" id="UP000697710">
    <property type="component" value="Unassembled WGS sequence"/>
</dbReference>
<accession>A0A956LYF5</accession>
<dbReference type="EMBL" id="JAGQHR010000294">
    <property type="protein sequence ID" value="MCA9728070.1"/>
    <property type="molecule type" value="Genomic_DNA"/>
</dbReference>
<evidence type="ECO:0000256" key="8">
    <source>
        <dbReference type="ARBA" id="ARBA00022679"/>
    </source>
</evidence>
<dbReference type="PANTHER" id="PTHR34265:SF1">
    <property type="entry name" value="TYPE III PANTOTHENATE KINASE"/>
    <property type="match status" value="1"/>
</dbReference>
<evidence type="ECO:0000256" key="4">
    <source>
        <dbReference type="ARBA" id="ARBA00005225"/>
    </source>
</evidence>
<keyword evidence="8 16" id="KW-0808">Transferase</keyword>
<dbReference type="GO" id="GO:0005524">
    <property type="term" value="F:ATP binding"/>
    <property type="evidence" value="ECO:0007669"/>
    <property type="project" value="UniProtKB-UniRule"/>
</dbReference>
<dbReference type="InterPro" id="IPR043129">
    <property type="entry name" value="ATPase_NBD"/>
</dbReference>
<evidence type="ECO:0000313" key="17">
    <source>
        <dbReference type="EMBL" id="MCA9728070.1"/>
    </source>
</evidence>
<dbReference type="NCBIfam" id="TIGR00671">
    <property type="entry name" value="baf"/>
    <property type="match status" value="1"/>
</dbReference>
<evidence type="ECO:0000256" key="2">
    <source>
        <dbReference type="ARBA" id="ARBA00001958"/>
    </source>
</evidence>
<sequence length="268" mass="28330">MTKKTAARPTGRASDVLAIDVGNSHTSLGVFARAKLSAQFRLSSDAARTADELVPVVAHLLEPYHARIQRSRRVVMASVVPSLTAVYEEVVRKLFAITPVVVRASMMRGISLDVPDPDSVGADRVANAVAAAELYGTPAIVVDLGTTTNFDVVLPGPRYVGGAIAPGLVTSAEELFRRGARLPKVEIRRPERAVGRTTTECLQSGVYFGAVGQIDGLLGRIAQEVPGDPVIIATGGLAETVARDSTMIGRSDPALTLQGLRILEGRAR</sequence>
<evidence type="ECO:0000256" key="3">
    <source>
        <dbReference type="ARBA" id="ARBA00004496"/>
    </source>
</evidence>
<evidence type="ECO:0000256" key="13">
    <source>
        <dbReference type="ARBA" id="ARBA00022993"/>
    </source>
</evidence>
<comment type="caution">
    <text evidence="16">Lacks conserved residue(s) required for the propagation of feature annotation.</text>
</comment>
<evidence type="ECO:0000256" key="12">
    <source>
        <dbReference type="ARBA" id="ARBA00022958"/>
    </source>
</evidence>
<dbReference type="AlphaFoldDB" id="A0A956LYF5"/>
<dbReference type="EC" id="2.7.1.33" evidence="6 16"/>
<dbReference type="SUPFAM" id="SSF53067">
    <property type="entry name" value="Actin-like ATPase domain"/>
    <property type="match status" value="2"/>
</dbReference>
<dbReference type="HAMAP" id="MF_01274">
    <property type="entry name" value="Pantothen_kinase_3"/>
    <property type="match status" value="1"/>
</dbReference>
<comment type="cofactor">
    <cofactor evidence="2">
        <name>K(+)</name>
        <dbReference type="ChEBI" id="CHEBI:29103"/>
    </cofactor>
</comment>
<dbReference type="NCBIfam" id="NF009855">
    <property type="entry name" value="PRK13321.1"/>
    <property type="match status" value="1"/>
</dbReference>
<keyword evidence="11 16" id="KW-0067">ATP-binding</keyword>
<keyword evidence="12 16" id="KW-0630">Potassium</keyword>
<evidence type="ECO:0000256" key="6">
    <source>
        <dbReference type="ARBA" id="ARBA00012102"/>
    </source>
</evidence>
<keyword evidence="16" id="KW-0479">Metal-binding</keyword>
<comment type="similarity">
    <text evidence="14 16">Belongs to the type III pantothenate kinase family.</text>
</comment>
<evidence type="ECO:0000256" key="10">
    <source>
        <dbReference type="ARBA" id="ARBA00022777"/>
    </source>
</evidence>
<dbReference type="GO" id="GO:0046872">
    <property type="term" value="F:metal ion binding"/>
    <property type="evidence" value="ECO:0007669"/>
    <property type="project" value="UniProtKB-KW"/>
</dbReference>
<feature type="binding site" evidence="16">
    <location>
        <position position="198"/>
    </location>
    <ligand>
        <name>substrate</name>
    </ligand>
</feature>
<evidence type="ECO:0000256" key="11">
    <source>
        <dbReference type="ARBA" id="ARBA00022840"/>
    </source>
</evidence>
<dbReference type="GO" id="GO:0005737">
    <property type="term" value="C:cytoplasm"/>
    <property type="evidence" value="ECO:0007669"/>
    <property type="project" value="UniProtKB-SubCell"/>
</dbReference>
<evidence type="ECO:0000256" key="16">
    <source>
        <dbReference type="HAMAP-Rule" id="MF_01274"/>
    </source>
</evidence>
<evidence type="ECO:0000256" key="14">
    <source>
        <dbReference type="ARBA" id="ARBA00038036"/>
    </source>
</evidence>
<dbReference type="GO" id="GO:0004594">
    <property type="term" value="F:pantothenate kinase activity"/>
    <property type="evidence" value="ECO:0007669"/>
    <property type="project" value="UniProtKB-UniRule"/>
</dbReference>
<dbReference type="Gene3D" id="3.30.420.40">
    <property type="match status" value="2"/>
</dbReference>
<dbReference type="NCBIfam" id="NF009848">
    <property type="entry name" value="PRK13318.1-6"/>
    <property type="match status" value="1"/>
</dbReference>
<keyword evidence="7 16" id="KW-0963">Cytoplasm</keyword>
<evidence type="ECO:0000256" key="1">
    <source>
        <dbReference type="ARBA" id="ARBA00001206"/>
    </source>
</evidence>
<dbReference type="CDD" id="cd24015">
    <property type="entry name" value="ASKHA_NBD_PanK-III"/>
    <property type="match status" value="1"/>
</dbReference>
<name>A0A956LYF5_UNCEI</name>
<comment type="pathway">
    <text evidence="4 16">Cofactor biosynthesis; coenzyme A biosynthesis; CoA from (R)-pantothenate: step 1/5.</text>
</comment>
<dbReference type="Pfam" id="PF03309">
    <property type="entry name" value="Pan_kinase"/>
    <property type="match status" value="1"/>
</dbReference>
<evidence type="ECO:0000256" key="7">
    <source>
        <dbReference type="ARBA" id="ARBA00022490"/>
    </source>
</evidence>
<comment type="subunit">
    <text evidence="5 16">Homodimer.</text>
</comment>
<comment type="catalytic activity">
    <reaction evidence="1 16">
        <text>(R)-pantothenate + ATP = (R)-4'-phosphopantothenate + ADP + H(+)</text>
        <dbReference type="Rhea" id="RHEA:16373"/>
        <dbReference type="ChEBI" id="CHEBI:10986"/>
        <dbReference type="ChEBI" id="CHEBI:15378"/>
        <dbReference type="ChEBI" id="CHEBI:29032"/>
        <dbReference type="ChEBI" id="CHEBI:30616"/>
        <dbReference type="ChEBI" id="CHEBI:456216"/>
        <dbReference type="EC" id="2.7.1.33"/>
    </reaction>
</comment>
<protein>
    <recommendedName>
        <fullName evidence="15 16">Type III pantothenate kinase</fullName>
        <ecNumber evidence="6 16">2.7.1.33</ecNumber>
    </recommendedName>
    <alternativeName>
        <fullName evidence="16">PanK-III</fullName>
    </alternativeName>
    <alternativeName>
        <fullName evidence="16">Pantothenic acid kinase</fullName>
    </alternativeName>
</protein>
<reference evidence="17" key="1">
    <citation type="submission" date="2020-04" db="EMBL/GenBank/DDBJ databases">
        <authorList>
            <person name="Zhang T."/>
        </authorList>
    </citation>
    <scope>NUCLEOTIDE SEQUENCE</scope>
    <source>
        <strain evidence="17">HKST-UBA01</strain>
    </source>
</reference>
<dbReference type="GO" id="GO:0015937">
    <property type="term" value="P:coenzyme A biosynthetic process"/>
    <property type="evidence" value="ECO:0007669"/>
    <property type="project" value="UniProtKB-UniRule"/>
</dbReference>